<dbReference type="Proteomes" id="UP000464086">
    <property type="component" value="Plasmid unnamed1"/>
</dbReference>
<organism evidence="3 4">
    <name type="scientific">Sphingobium yanoikuyae</name>
    <name type="common">Sphingomonas yanoikuyae</name>
    <dbReference type="NCBI Taxonomy" id="13690"/>
    <lineage>
        <taxon>Bacteria</taxon>
        <taxon>Pseudomonadati</taxon>
        <taxon>Pseudomonadota</taxon>
        <taxon>Alphaproteobacteria</taxon>
        <taxon>Sphingomonadales</taxon>
        <taxon>Sphingomonadaceae</taxon>
        <taxon>Sphingobium</taxon>
    </lineage>
</organism>
<dbReference type="InterPro" id="IPR003018">
    <property type="entry name" value="GAF"/>
</dbReference>
<name>A0A6P1GQ27_SPHYA</name>
<dbReference type="PANTHER" id="PTHR33121">
    <property type="entry name" value="CYCLIC DI-GMP PHOSPHODIESTERASE PDEF"/>
    <property type="match status" value="1"/>
</dbReference>
<dbReference type="InterPro" id="IPR035919">
    <property type="entry name" value="EAL_sf"/>
</dbReference>
<accession>A0A6P1GQ27</accession>
<dbReference type="AlphaFoldDB" id="A0A6P1GQ27"/>
<dbReference type="CDD" id="cd01948">
    <property type="entry name" value="EAL"/>
    <property type="match status" value="1"/>
</dbReference>
<evidence type="ECO:0000313" key="3">
    <source>
        <dbReference type="EMBL" id="QHD70629.1"/>
    </source>
</evidence>
<dbReference type="SMART" id="SM00052">
    <property type="entry name" value="EAL"/>
    <property type="match status" value="1"/>
</dbReference>
<dbReference type="InterPro" id="IPR043128">
    <property type="entry name" value="Rev_trsase/Diguanyl_cyclase"/>
</dbReference>
<dbReference type="InterPro" id="IPR029016">
    <property type="entry name" value="GAF-like_dom_sf"/>
</dbReference>
<dbReference type="SUPFAM" id="SSF55781">
    <property type="entry name" value="GAF domain-like"/>
    <property type="match status" value="1"/>
</dbReference>
<dbReference type="InterPro" id="IPR000160">
    <property type="entry name" value="GGDEF_dom"/>
</dbReference>
<protein>
    <submittedName>
        <fullName evidence="3">EAL domain-containing protein</fullName>
    </submittedName>
</protein>
<evidence type="ECO:0000259" key="1">
    <source>
        <dbReference type="PROSITE" id="PS50883"/>
    </source>
</evidence>
<proteinExistence type="predicted"/>
<dbReference type="Pfam" id="PF13185">
    <property type="entry name" value="GAF_2"/>
    <property type="match status" value="1"/>
</dbReference>
<dbReference type="Pfam" id="PF00563">
    <property type="entry name" value="EAL"/>
    <property type="match status" value="1"/>
</dbReference>
<dbReference type="Gene3D" id="3.30.70.270">
    <property type="match status" value="1"/>
</dbReference>
<geneLocation type="plasmid" evidence="3">
    <name>unnamed1</name>
</geneLocation>
<dbReference type="CDD" id="cd01949">
    <property type="entry name" value="GGDEF"/>
    <property type="match status" value="1"/>
</dbReference>
<dbReference type="PROSITE" id="PS50887">
    <property type="entry name" value="GGDEF"/>
    <property type="match status" value="1"/>
</dbReference>
<dbReference type="SMART" id="SM00065">
    <property type="entry name" value="GAF"/>
    <property type="match status" value="1"/>
</dbReference>
<dbReference type="EMBL" id="CP047219">
    <property type="protein sequence ID" value="QHD70629.1"/>
    <property type="molecule type" value="Genomic_DNA"/>
</dbReference>
<dbReference type="RefSeq" id="WP_159368174.1">
    <property type="nucleotide sequence ID" value="NZ_CP047219.1"/>
</dbReference>
<dbReference type="PANTHER" id="PTHR33121:SF70">
    <property type="entry name" value="SIGNALING PROTEIN YKOW"/>
    <property type="match status" value="1"/>
</dbReference>
<reference evidence="3 4" key="1">
    <citation type="submission" date="2019-12" db="EMBL/GenBank/DDBJ databases">
        <title>Functional and genomic insights into the Sphingobium yanoikuyae YC-JY1, a bacterium efficiently degrading bisphenol A.</title>
        <authorList>
            <person name="Jia Y."/>
            <person name="Li X."/>
            <person name="Wang J."/>
            <person name="Eltoukhy A."/>
            <person name="Lamraoui I."/>
            <person name="Yan Y."/>
        </authorList>
    </citation>
    <scope>NUCLEOTIDE SEQUENCE [LARGE SCALE GENOMIC DNA]</scope>
    <source>
        <strain evidence="3 4">YC-JY1</strain>
        <plasmid evidence="3 4">unnamed1</plasmid>
    </source>
</reference>
<keyword evidence="3" id="KW-0614">Plasmid</keyword>
<dbReference type="Gene3D" id="3.30.450.40">
    <property type="match status" value="1"/>
</dbReference>
<dbReference type="GO" id="GO:0071111">
    <property type="term" value="F:cyclic-guanylate-specific phosphodiesterase activity"/>
    <property type="evidence" value="ECO:0007669"/>
    <property type="project" value="InterPro"/>
</dbReference>
<dbReference type="InterPro" id="IPR001633">
    <property type="entry name" value="EAL_dom"/>
</dbReference>
<dbReference type="SMART" id="SM00267">
    <property type="entry name" value="GGDEF"/>
    <property type="match status" value="1"/>
</dbReference>
<gene>
    <name evidence="3" type="ORF">GS397_26320</name>
</gene>
<dbReference type="InterPro" id="IPR050706">
    <property type="entry name" value="Cyclic-di-GMP_PDE-like"/>
</dbReference>
<dbReference type="SUPFAM" id="SSF141868">
    <property type="entry name" value="EAL domain-like"/>
    <property type="match status" value="1"/>
</dbReference>
<feature type="domain" description="EAL" evidence="1">
    <location>
        <begin position="339"/>
        <end position="594"/>
    </location>
</feature>
<dbReference type="Gene3D" id="3.20.20.450">
    <property type="entry name" value="EAL domain"/>
    <property type="match status" value="1"/>
</dbReference>
<evidence type="ECO:0000313" key="4">
    <source>
        <dbReference type="Proteomes" id="UP000464086"/>
    </source>
</evidence>
<evidence type="ECO:0000259" key="2">
    <source>
        <dbReference type="PROSITE" id="PS50887"/>
    </source>
</evidence>
<dbReference type="PROSITE" id="PS50883">
    <property type="entry name" value="EAL"/>
    <property type="match status" value="1"/>
</dbReference>
<sequence>MLLLQKTILEMIARGDSLKSTMDQLCLQIEARIPETICSIVAVDAAGLLQIIAAPGLSNEFIALIDGVPAGPTAGSCGSAVFHNQPVSVTDIAADPRLEIVRPEALHAGIAACRSNPIVGRSGRVLGAFTQYFREARGPNEVEQEIVRACLDLAAIALERQERVAEREHRATHDELTGLPNLSAFRTLIARLPCDAPGSWGLLAIDVDNLKPVNDTYGHHAGDSLLRTVAARLTSAVAPNTVFRVGGDEFMIVLRTEHHLAEMESFVEGVLDHLARPADCSGFWLIPQASVGGATVTDDDAISETVRQNADHALYLAKETRRGGFVRFWPGLGSPITDRIRHVREIQAALQDERVEPWYQPIICLDTGRFVGLEALCRVRTANGSIKAAAAFGLGDSEAEIAYELTRRMLAMVAEDFSAWVRLDGAPDYVAVNVTSADLRVPGLTEELINILADRKLAARHLVLDLNETTHLGLREKQTLEAIQHLRTNGIRIALDDFGSGLASLSHLMSVPVDMIKLDPSLTCALDEKDKAGAIISGMLDISSRLGIEVIAEAIETPEQNAWLLSLGCHYGQGFHLCQPMQRSQMSSILHSTVRMGGNDRARLTA</sequence>
<dbReference type="SUPFAM" id="SSF55073">
    <property type="entry name" value="Nucleotide cyclase"/>
    <property type="match status" value="1"/>
</dbReference>
<feature type="domain" description="GGDEF" evidence="2">
    <location>
        <begin position="198"/>
        <end position="330"/>
    </location>
</feature>
<dbReference type="InterPro" id="IPR029787">
    <property type="entry name" value="Nucleotide_cyclase"/>
</dbReference>
<dbReference type="NCBIfam" id="TIGR00254">
    <property type="entry name" value="GGDEF"/>
    <property type="match status" value="1"/>
</dbReference>
<dbReference type="Pfam" id="PF00990">
    <property type="entry name" value="GGDEF"/>
    <property type="match status" value="1"/>
</dbReference>